<evidence type="ECO:0000256" key="4">
    <source>
        <dbReference type="ARBA" id="ARBA00022946"/>
    </source>
</evidence>
<dbReference type="PANTHER" id="PTHR28071">
    <property type="entry name" value="REDOX PROTEIN FMP46, MITOCHONDRIAL-RELATED"/>
    <property type="match status" value="1"/>
</dbReference>
<evidence type="ECO:0000256" key="3">
    <source>
        <dbReference type="ARBA" id="ARBA00009734"/>
    </source>
</evidence>
<dbReference type="PANTHER" id="PTHR28071:SF1">
    <property type="entry name" value="REDOX PROTEIN FMP46, MITOCHONDRIAL-RELATED"/>
    <property type="match status" value="1"/>
</dbReference>
<sequence>MFSAFIRSVPQISIFHSTSSPPSITALQLLRAALSSPYPPSKPNAPPLKFNLEVVENKPPTSDQLRTILSYIPAATSASGGVSPDVLVSSHPTVEARPTSTEDFAKLATQNLHALKWPIVVNWDAGRAAVGDVEGVKSILEELRKKRDGEATEDGDHKPKGWFS</sequence>
<reference evidence="8 9" key="1">
    <citation type="journal article" date="2021" name="Environ. Microbiol.">
        <title>Gene family expansions and transcriptome signatures uncover fungal adaptations to wood decay.</title>
        <authorList>
            <person name="Hage H."/>
            <person name="Miyauchi S."/>
            <person name="Viragh M."/>
            <person name="Drula E."/>
            <person name="Min B."/>
            <person name="Chaduli D."/>
            <person name="Navarro D."/>
            <person name="Favel A."/>
            <person name="Norest M."/>
            <person name="Lesage-Meessen L."/>
            <person name="Balint B."/>
            <person name="Merenyi Z."/>
            <person name="de Eugenio L."/>
            <person name="Morin E."/>
            <person name="Martinez A.T."/>
            <person name="Baldrian P."/>
            <person name="Stursova M."/>
            <person name="Martinez M.J."/>
            <person name="Novotny C."/>
            <person name="Magnuson J.K."/>
            <person name="Spatafora J.W."/>
            <person name="Maurice S."/>
            <person name="Pangilinan J."/>
            <person name="Andreopoulos W."/>
            <person name="LaButti K."/>
            <person name="Hundley H."/>
            <person name="Na H."/>
            <person name="Kuo A."/>
            <person name="Barry K."/>
            <person name="Lipzen A."/>
            <person name="Henrissat B."/>
            <person name="Riley R."/>
            <person name="Ahrendt S."/>
            <person name="Nagy L.G."/>
            <person name="Grigoriev I.V."/>
            <person name="Martin F."/>
            <person name="Rosso M.N."/>
        </authorList>
    </citation>
    <scope>NUCLEOTIDE SEQUENCE [LARGE SCALE GENOMIC DNA]</scope>
    <source>
        <strain evidence="8 9">CIRM-BRFM 1785</strain>
    </source>
</reference>
<evidence type="ECO:0000256" key="5">
    <source>
        <dbReference type="ARBA" id="ARBA00023002"/>
    </source>
</evidence>
<keyword evidence="5" id="KW-0560">Oxidoreductase</keyword>
<dbReference type="SUPFAM" id="SSF52833">
    <property type="entry name" value="Thioredoxin-like"/>
    <property type="match status" value="1"/>
</dbReference>
<proteinExistence type="inferred from homology"/>
<keyword evidence="9" id="KW-1185">Reference proteome</keyword>
<dbReference type="RefSeq" id="XP_047783916.1">
    <property type="nucleotide sequence ID" value="XM_047922433.1"/>
</dbReference>
<name>A0ABQ8KV11_9APHY</name>
<protein>
    <submittedName>
        <fullName evidence="8">Thioredoxin-like protein</fullName>
    </submittedName>
</protein>
<keyword evidence="6" id="KW-0496">Mitochondrion</keyword>
<feature type="region of interest" description="Disordered" evidence="7">
    <location>
        <begin position="143"/>
        <end position="164"/>
    </location>
</feature>
<evidence type="ECO:0000313" key="9">
    <source>
        <dbReference type="Proteomes" id="UP000814176"/>
    </source>
</evidence>
<gene>
    <name evidence="8" type="ORF">C8Q71DRAFT_734915</name>
</gene>
<dbReference type="InterPro" id="IPR036249">
    <property type="entry name" value="Thioredoxin-like_sf"/>
</dbReference>
<comment type="subcellular location">
    <subcellularLocation>
        <location evidence="2">Mitochondrion</location>
    </subcellularLocation>
</comment>
<comment type="similarity">
    <text evidence="3">Belongs to the FMP46 family.</text>
</comment>
<evidence type="ECO:0000313" key="8">
    <source>
        <dbReference type="EMBL" id="KAH9842869.1"/>
    </source>
</evidence>
<dbReference type="EMBL" id="JADCUA010000002">
    <property type="protein sequence ID" value="KAH9842869.1"/>
    <property type="molecule type" value="Genomic_DNA"/>
</dbReference>
<evidence type="ECO:0000256" key="2">
    <source>
        <dbReference type="ARBA" id="ARBA00004173"/>
    </source>
</evidence>
<keyword evidence="4" id="KW-0809">Transit peptide</keyword>
<comment type="caution">
    <text evidence="8">The sequence shown here is derived from an EMBL/GenBank/DDBJ whole genome shotgun (WGS) entry which is preliminary data.</text>
</comment>
<accession>A0ABQ8KV11</accession>
<comment type="function">
    <text evidence="1">Putative mitochondrial redox protein which could be involved in the reduction of small toxic molecules.</text>
</comment>
<evidence type="ECO:0000256" key="7">
    <source>
        <dbReference type="SAM" id="MobiDB-lite"/>
    </source>
</evidence>
<dbReference type="Proteomes" id="UP000814176">
    <property type="component" value="Unassembled WGS sequence"/>
</dbReference>
<dbReference type="InterPro" id="IPR012882">
    <property type="entry name" value="Fmp46"/>
</dbReference>
<dbReference type="Gene3D" id="3.40.30.10">
    <property type="entry name" value="Glutaredoxin"/>
    <property type="match status" value="1"/>
</dbReference>
<organism evidence="8 9">
    <name type="scientific">Rhodofomes roseus</name>
    <dbReference type="NCBI Taxonomy" id="34475"/>
    <lineage>
        <taxon>Eukaryota</taxon>
        <taxon>Fungi</taxon>
        <taxon>Dikarya</taxon>
        <taxon>Basidiomycota</taxon>
        <taxon>Agaricomycotina</taxon>
        <taxon>Agaricomycetes</taxon>
        <taxon>Polyporales</taxon>
        <taxon>Rhodofomes</taxon>
    </lineage>
</organism>
<dbReference type="GeneID" id="72003165"/>
<evidence type="ECO:0000256" key="1">
    <source>
        <dbReference type="ARBA" id="ARBA00002963"/>
    </source>
</evidence>
<evidence type="ECO:0000256" key="6">
    <source>
        <dbReference type="ARBA" id="ARBA00023128"/>
    </source>
</evidence>
<dbReference type="Pfam" id="PF07955">
    <property type="entry name" value="DUF1687"/>
    <property type="match status" value="1"/>
</dbReference>